<dbReference type="Pfam" id="PF08240">
    <property type="entry name" value="ADH_N"/>
    <property type="match status" value="1"/>
</dbReference>
<comment type="cofactor">
    <cofactor evidence="4">
        <name>Zn(2+)</name>
        <dbReference type="ChEBI" id="CHEBI:29105"/>
    </cofactor>
</comment>
<dbReference type="GO" id="GO:0008270">
    <property type="term" value="F:zinc ion binding"/>
    <property type="evidence" value="ECO:0007669"/>
    <property type="project" value="InterPro"/>
</dbReference>
<protein>
    <submittedName>
        <fullName evidence="7">Alcohol dehydrogenase</fullName>
    </submittedName>
</protein>
<dbReference type="InterPro" id="IPR011032">
    <property type="entry name" value="GroES-like_sf"/>
</dbReference>
<keyword evidence="3" id="KW-0560">Oxidoreductase</keyword>
<name>A0A242ZM56_9BACI</name>
<dbReference type="Proteomes" id="UP000194945">
    <property type="component" value="Unassembled WGS sequence"/>
</dbReference>
<reference evidence="7 8" key="1">
    <citation type="submission" date="2016-10" db="EMBL/GenBank/DDBJ databases">
        <title>Comparative genomics of Bacillus thuringiensis reveals a path to pathogens against multiple invertebrate hosts.</title>
        <authorList>
            <person name="Zheng J."/>
            <person name="Gao Q."/>
            <person name="Liu H."/>
            <person name="Peng D."/>
            <person name="Ruan L."/>
            <person name="Sun M."/>
        </authorList>
    </citation>
    <scope>NUCLEOTIDE SEQUENCE [LARGE SCALE GENOMIC DNA]</scope>
    <source>
        <strain evidence="7">BGSC 4BK1</strain>
    </source>
</reference>
<accession>A0A242ZM56</accession>
<evidence type="ECO:0000256" key="3">
    <source>
        <dbReference type="ARBA" id="ARBA00023002"/>
    </source>
</evidence>
<evidence type="ECO:0000256" key="2">
    <source>
        <dbReference type="ARBA" id="ARBA00022833"/>
    </source>
</evidence>
<dbReference type="SUPFAM" id="SSF51735">
    <property type="entry name" value="NAD(P)-binding Rossmann-fold domains"/>
    <property type="match status" value="1"/>
</dbReference>
<dbReference type="PANTHER" id="PTHR43401">
    <property type="entry name" value="L-THREONINE 3-DEHYDROGENASE"/>
    <property type="match status" value="1"/>
</dbReference>
<gene>
    <name evidence="7" type="ORF">BK730_02810</name>
</gene>
<evidence type="ECO:0000313" key="8">
    <source>
        <dbReference type="Proteomes" id="UP000194945"/>
    </source>
</evidence>
<evidence type="ECO:0000256" key="1">
    <source>
        <dbReference type="ARBA" id="ARBA00022723"/>
    </source>
</evidence>
<dbReference type="InterPro" id="IPR002328">
    <property type="entry name" value="ADH_Zn_CS"/>
</dbReference>
<dbReference type="Pfam" id="PF00107">
    <property type="entry name" value="ADH_zinc_N"/>
    <property type="match status" value="1"/>
</dbReference>
<dbReference type="AlphaFoldDB" id="A0A242ZM56"/>
<dbReference type="Gene3D" id="3.40.50.720">
    <property type="entry name" value="NAD(P)-binding Rossmann-like Domain"/>
    <property type="match status" value="1"/>
</dbReference>
<feature type="domain" description="Alcohol dehydrogenase-like C-terminal" evidence="5">
    <location>
        <begin position="206"/>
        <end position="316"/>
    </location>
</feature>
<proteinExistence type="inferred from homology"/>
<evidence type="ECO:0000313" key="7">
    <source>
        <dbReference type="EMBL" id="OTX96434.1"/>
    </source>
</evidence>
<comment type="similarity">
    <text evidence="4">Belongs to the zinc-containing alcohol dehydrogenase family.</text>
</comment>
<dbReference type="PROSITE" id="PS00059">
    <property type="entry name" value="ADH_ZINC"/>
    <property type="match status" value="1"/>
</dbReference>
<dbReference type="InterPro" id="IPR050129">
    <property type="entry name" value="Zn_alcohol_dh"/>
</dbReference>
<keyword evidence="2 4" id="KW-0862">Zinc</keyword>
<dbReference type="RefSeq" id="WP_088092133.1">
    <property type="nucleotide sequence ID" value="NZ_JARMNH010000051.1"/>
</dbReference>
<evidence type="ECO:0000256" key="4">
    <source>
        <dbReference type="RuleBase" id="RU361277"/>
    </source>
</evidence>
<evidence type="ECO:0000259" key="5">
    <source>
        <dbReference type="Pfam" id="PF00107"/>
    </source>
</evidence>
<feature type="domain" description="Alcohol dehydrogenase-like N-terminal" evidence="6">
    <location>
        <begin position="44"/>
        <end position="162"/>
    </location>
</feature>
<dbReference type="EMBL" id="NFDE01000008">
    <property type="protein sequence ID" value="OTX96434.1"/>
    <property type="molecule type" value="Genomic_DNA"/>
</dbReference>
<dbReference type="InterPro" id="IPR013149">
    <property type="entry name" value="ADH-like_C"/>
</dbReference>
<sequence length="385" mass="42583">MVSKVLLIEADKEPMSGIKNPTPNQIYKNVRVLVKERNLELLHADEIRVEMKYVGICGTDIHLTTNNPETGYICSTAPLSVPQEGRIIGHEGVGKILEVGSNIKHLKAGMYVTLESIITCNKCDVCRRGDFNQCRNAILLGLETDGLLGTVVDVPAQIAHDVTEFINNDEDLMAAACIEPAGVAYVACENAQIKAGDRVVIFGAGPIGILVAALSKSVFGASEVHVIEPIEYRRNFVKQWADKVYSNEELLRENHQNFDVVIEASGFLENVEKIFRKIDANGRVVTLARSGVPFTIRDIDHMITNQITIIGSRGHLCGAFNKILRLQKARRINLSDIITKIVEDLDEIKDLLENNESLVKGNCKVLVDLTKVKLKKEEQLLGVHI</sequence>
<evidence type="ECO:0000259" key="6">
    <source>
        <dbReference type="Pfam" id="PF08240"/>
    </source>
</evidence>
<keyword evidence="1 4" id="KW-0479">Metal-binding</keyword>
<dbReference type="Gene3D" id="3.90.180.10">
    <property type="entry name" value="Medium-chain alcohol dehydrogenases, catalytic domain"/>
    <property type="match status" value="1"/>
</dbReference>
<comment type="caution">
    <text evidence="7">The sequence shown here is derived from an EMBL/GenBank/DDBJ whole genome shotgun (WGS) entry which is preliminary data.</text>
</comment>
<dbReference type="SUPFAM" id="SSF50129">
    <property type="entry name" value="GroES-like"/>
    <property type="match status" value="1"/>
</dbReference>
<dbReference type="InterPro" id="IPR036291">
    <property type="entry name" value="NAD(P)-bd_dom_sf"/>
</dbReference>
<organism evidence="7 8">
    <name type="scientific">Bacillus wiedmannii</name>
    <dbReference type="NCBI Taxonomy" id="1890302"/>
    <lineage>
        <taxon>Bacteria</taxon>
        <taxon>Bacillati</taxon>
        <taxon>Bacillota</taxon>
        <taxon>Bacilli</taxon>
        <taxon>Bacillales</taxon>
        <taxon>Bacillaceae</taxon>
        <taxon>Bacillus</taxon>
        <taxon>Bacillus cereus group</taxon>
    </lineage>
</organism>
<dbReference type="InterPro" id="IPR013154">
    <property type="entry name" value="ADH-like_N"/>
</dbReference>
<dbReference type="GO" id="GO:0016491">
    <property type="term" value="F:oxidoreductase activity"/>
    <property type="evidence" value="ECO:0007669"/>
    <property type="project" value="UniProtKB-KW"/>
</dbReference>
<dbReference type="PANTHER" id="PTHR43401:SF2">
    <property type="entry name" value="L-THREONINE 3-DEHYDROGENASE"/>
    <property type="match status" value="1"/>
</dbReference>